<keyword evidence="3" id="KW-1185">Reference proteome</keyword>
<sequence length="180" mass="19628">MVATYGGERVVRFWCLDEFVPIAMSDAFSSTIRCAEFASPSPQMDPVLVASTDHYMKTLTCEPCESLAVNQIGDLRKVLNINATADGVGAICTDSVGAVSYCVIPMEEILHGSKKPVDFSDDDESLSDEITAITLRRDSSSISREETSSLRSPDDHVSSSEGVSEHVILHYIILFIPVIH</sequence>
<evidence type="ECO:0000313" key="4">
    <source>
        <dbReference type="WBParaSite" id="NBR_0000253001-mRNA-1"/>
    </source>
</evidence>
<dbReference type="WBParaSite" id="NBR_0000253001-mRNA-1">
    <property type="protein sequence ID" value="NBR_0000253001-mRNA-1"/>
    <property type="gene ID" value="NBR_0000253001"/>
</dbReference>
<protein>
    <submittedName>
        <fullName evidence="4">Transducin/WD40 repeat-like superfamily protein</fullName>
    </submittedName>
</protein>
<organism evidence="4">
    <name type="scientific">Nippostrongylus brasiliensis</name>
    <name type="common">Rat hookworm</name>
    <dbReference type="NCBI Taxonomy" id="27835"/>
    <lineage>
        <taxon>Eukaryota</taxon>
        <taxon>Metazoa</taxon>
        <taxon>Ecdysozoa</taxon>
        <taxon>Nematoda</taxon>
        <taxon>Chromadorea</taxon>
        <taxon>Rhabditida</taxon>
        <taxon>Rhabditina</taxon>
        <taxon>Rhabditomorpha</taxon>
        <taxon>Strongyloidea</taxon>
        <taxon>Heligmosomidae</taxon>
        <taxon>Nippostrongylus</taxon>
    </lineage>
</organism>
<reference evidence="4" key="1">
    <citation type="submission" date="2017-02" db="UniProtKB">
        <authorList>
            <consortium name="WormBaseParasite"/>
        </authorList>
    </citation>
    <scope>IDENTIFICATION</scope>
</reference>
<name>A0A0N4XJ28_NIPBR</name>
<evidence type="ECO:0000256" key="1">
    <source>
        <dbReference type="SAM" id="MobiDB-lite"/>
    </source>
</evidence>
<dbReference type="AlphaFoldDB" id="A0A0N4XJ28"/>
<dbReference type="EMBL" id="UYSL01002953">
    <property type="protein sequence ID" value="VDL66120.1"/>
    <property type="molecule type" value="Genomic_DNA"/>
</dbReference>
<feature type="region of interest" description="Disordered" evidence="1">
    <location>
        <begin position="137"/>
        <end position="159"/>
    </location>
</feature>
<gene>
    <name evidence="2" type="ORF">NBR_LOCUS2531</name>
</gene>
<proteinExistence type="predicted"/>
<evidence type="ECO:0000313" key="3">
    <source>
        <dbReference type="Proteomes" id="UP000271162"/>
    </source>
</evidence>
<accession>A0A0N4XJ28</accession>
<evidence type="ECO:0000313" key="2">
    <source>
        <dbReference type="EMBL" id="VDL66120.1"/>
    </source>
</evidence>
<dbReference type="Proteomes" id="UP000271162">
    <property type="component" value="Unassembled WGS sequence"/>
</dbReference>
<dbReference type="STRING" id="27835.A0A0N4XJ28"/>
<reference evidence="2 3" key="2">
    <citation type="submission" date="2018-11" db="EMBL/GenBank/DDBJ databases">
        <authorList>
            <consortium name="Pathogen Informatics"/>
        </authorList>
    </citation>
    <scope>NUCLEOTIDE SEQUENCE [LARGE SCALE GENOMIC DNA]</scope>
</reference>